<evidence type="ECO:0000313" key="1">
    <source>
        <dbReference type="EMBL" id="KAJ2970496.1"/>
    </source>
</evidence>
<dbReference type="EMBL" id="JANJQO010001525">
    <property type="protein sequence ID" value="KAJ2970496.1"/>
    <property type="molecule type" value="Genomic_DNA"/>
</dbReference>
<keyword evidence="2" id="KW-1185">Reference proteome</keyword>
<evidence type="ECO:0000313" key="2">
    <source>
        <dbReference type="Proteomes" id="UP001143910"/>
    </source>
</evidence>
<proteinExistence type="predicted"/>
<accession>A0ACC1MW66</accession>
<reference evidence="1" key="1">
    <citation type="submission" date="2022-08" db="EMBL/GenBank/DDBJ databases">
        <title>Genome Sequence of Lecanicillium fungicola.</title>
        <authorList>
            <person name="Buettner E."/>
        </authorList>
    </citation>
    <scope>NUCLEOTIDE SEQUENCE</scope>
    <source>
        <strain evidence="1">Babe33</strain>
    </source>
</reference>
<gene>
    <name evidence="1" type="ORF">NQ176_g8161</name>
</gene>
<sequence>MSAETGAEISPAAPHEPPYTYTANNGYGLADDVPAELRMRQDAPQSVENDDDLDDIFDEDDDAHDDLDADDWSGGSGDLTKSYNRQRQQNGNNSNGAAIHRRPGLCPLQACQQDPPR</sequence>
<name>A0ACC1MW66_9HYPO</name>
<organism evidence="1 2">
    <name type="scientific">Zarea fungicola</name>
    <dbReference type="NCBI Taxonomy" id="93591"/>
    <lineage>
        <taxon>Eukaryota</taxon>
        <taxon>Fungi</taxon>
        <taxon>Dikarya</taxon>
        <taxon>Ascomycota</taxon>
        <taxon>Pezizomycotina</taxon>
        <taxon>Sordariomycetes</taxon>
        <taxon>Hypocreomycetidae</taxon>
        <taxon>Hypocreales</taxon>
        <taxon>Cordycipitaceae</taxon>
        <taxon>Zarea</taxon>
    </lineage>
</organism>
<comment type="caution">
    <text evidence="1">The sequence shown here is derived from an EMBL/GenBank/DDBJ whole genome shotgun (WGS) entry which is preliminary data.</text>
</comment>
<protein>
    <submittedName>
        <fullName evidence="1">Uncharacterized protein</fullName>
    </submittedName>
</protein>
<dbReference type="Proteomes" id="UP001143910">
    <property type="component" value="Unassembled WGS sequence"/>
</dbReference>